<reference evidence="2 3" key="2">
    <citation type="journal article" date="2023" name="ChemBioChem">
        <title>Acyltransferase Domain Exchange between Two Independent Type I Polyketide Synthases in the Same Producer Strain of Macrolide Antibiotics.</title>
        <authorList>
            <person name="Kudo F."/>
            <person name="Kishikawa K."/>
            <person name="Tsuboi K."/>
            <person name="Kido T."/>
            <person name="Usui T."/>
            <person name="Hashimoto J."/>
            <person name="Shin-Ya K."/>
            <person name="Miyanaga A."/>
            <person name="Eguchi T."/>
        </authorList>
    </citation>
    <scope>NUCLEOTIDE SEQUENCE [LARGE SCALE GENOMIC DNA]</scope>
    <source>
        <strain evidence="2 3">A-8890</strain>
    </source>
</reference>
<protein>
    <submittedName>
        <fullName evidence="2">Uncharacterized protein</fullName>
    </submittedName>
</protein>
<organism evidence="2 3">
    <name type="scientific">Streptomyces graminofaciens</name>
    <dbReference type="NCBI Taxonomy" id="68212"/>
    <lineage>
        <taxon>Bacteria</taxon>
        <taxon>Bacillati</taxon>
        <taxon>Actinomycetota</taxon>
        <taxon>Actinomycetes</taxon>
        <taxon>Kitasatosporales</taxon>
        <taxon>Streptomycetaceae</taxon>
        <taxon>Streptomyces</taxon>
    </lineage>
</organism>
<dbReference type="RefSeq" id="WP_286248366.1">
    <property type="nucleotide sequence ID" value="NZ_AP018448.1"/>
</dbReference>
<dbReference type="Gene3D" id="1.10.10.60">
    <property type="entry name" value="Homeodomain-like"/>
    <property type="match status" value="1"/>
</dbReference>
<name>A0ABN5VAM0_9ACTN</name>
<feature type="compositionally biased region" description="Acidic residues" evidence="1">
    <location>
        <begin position="214"/>
        <end position="229"/>
    </location>
</feature>
<accession>A0ABN5VAM0</accession>
<evidence type="ECO:0000313" key="3">
    <source>
        <dbReference type="Proteomes" id="UP001321542"/>
    </source>
</evidence>
<feature type="region of interest" description="Disordered" evidence="1">
    <location>
        <begin position="204"/>
        <end position="242"/>
    </location>
</feature>
<keyword evidence="3" id="KW-1185">Reference proteome</keyword>
<dbReference type="Proteomes" id="UP001321542">
    <property type="component" value="Chromosome"/>
</dbReference>
<sequence length="282" mass="31319">MTATDREAPHHRNLTCVKQYRCRLPECVARIQAYERRRYRQKGYGTWQPLVDAEPARQHIAALRAAGHGLTSIQKDAKVSSATIARILYDGVNPRAERIRPEVAARILAVRIRPAAVTAHTIVDGTGTRRRLQALIAMGWTCRALAPRLGIHARQVDSLVWSERVLASTAARVAEHYRVLQTCRPGDHGVPSRSQNLARNTAARNGWHGPLAWDDIDDPNAEPETDTDDTTTPRRRKVNADPARVARLTAQGMTAEQIAREIGCHKRTVVRARGRAELAVAA</sequence>
<evidence type="ECO:0000256" key="1">
    <source>
        <dbReference type="SAM" id="MobiDB-lite"/>
    </source>
</evidence>
<proteinExistence type="predicted"/>
<dbReference type="Pfam" id="PF13384">
    <property type="entry name" value="HTH_23"/>
    <property type="match status" value="1"/>
</dbReference>
<gene>
    <name evidence="2" type="ORF">SGFS_013480</name>
</gene>
<evidence type="ECO:0000313" key="2">
    <source>
        <dbReference type="EMBL" id="BBC30054.1"/>
    </source>
</evidence>
<dbReference type="EMBL" id="AP018448">
    <property type="protein sequence ID" value="BBC30054.1"/>
    <property type="molecule type" value="Genomic_DNA"/>
</dbReference>
<reference evidence="2 3" key="1">
    <citation type="journal article" date="2010" name="ChemBioChem">
        <title>Cloning and characterization of the biosynthetic gene cluster of 16-membered macrolide antibiotic FD-891: involvement of a dual functional cytochrome P450 monooxygenase catalyzing epoxidation and hydroxylation.</title>
        <authorList>
            <person name="Kudo F."/>
            <person name="Motegi A."/>
            <person name="Mizoue K."/>
            <person name="Eguchi T."/>
        </authorList>
    </citation>
    <scope>NUCLEOTIDE SEQUENCE [LARGE SCALE GENOMIC DNA]</scope>
    <source>
        <strain evidence="2 3">A-8890</strain>
    </source>
</reference>